<evidence type="ECO:0000256" key="1">
    <source>
        <dbReference type="SAM" id="MobiDB-lite"/>
    </source>
</evidence>
<sequence>MSSSKLSNLSWAELRDRARRIGRRWSSEELPTGNATTVEEQLSVAQVNSGDDGEVLKEHPSVEELSASVPPKMETMKAAIADGVAAAATPAIAEDGEASEESTEVNCAADPLQSLVQEDGASSPAKVLLPPPPPAAVHIQELNPLLPAMTKSPGSLASATTSQKQTPPKKEGPPWQVTWTDNGDNMAAAVQVRVVPIGAAIDGTGDESINNHYPPTTMRPGLKVYGDDVRLRPRIRFYWRKRRKKRRVAAAEKLSDVKPPPPRGMTTTWMEGSPKRGERWMATLGGKMEARANTNRRFKAEGSSLSPRRGKNFLPEMKVRSRLAVPPEKQKGVAAPKSPNAPLGFDSPSITEGVERSTGTSRPTPTTWRTTRRETRQQPVHRRRRKRRRGTRRQRTIRRRSRSAPRSCYSRRREMKRRGRKQRRRRRRIKLGR</sequence>
<proteinExistence type="predicted"/>
<keyword evidence="3" id="KW-1185">Reference proteome</keyword>
<dbReference type="EMBL" id="OZ034819">
    <property type="protein sequence ID" value="CAL1393798.1"/>
    <property type="molecule type" value="Genomic_DNA"/>
</dbReference>
<evidence type="ECO:0000313" key="2">
    <source>
        <dbReference type="EMBL" id="CAL1393798.1"/>
    </source>
</evidence>
<dbReference type="AlphaFoldDB" id="A0AAV2F6B2"/>
<accession>A0AAV2F6B2</accession>
<gene>
    <name evidence="2" type="ORF">LTRI10_LOCUS34347</name>
</gene>
<feature type="region of interest" description="Disordered" evidence="1">
    <location>
        <begin position="290"/>
        <end position="433"/>
    </location>
</feature>
<organism evidence="2 3">
    <name type="scientific">Linum trigynum</name>
    <dbReference type="NCBI Taxonomy" id="586398"/>
    <lineage>
        <taxon>Eukaryota</taxon>
        <taxon>Viridiplantae</taxon>
        <taxon>Streptophyta</taxon>
        <taxon>Embryophyta</taxon>
        <taxon>Tracheophyta</taxon>
        <taxon>Spermatophyta</taxon>
        <taxon>Magnoliopsida</taxon>
        <taxon>eudicotyledons</taxon>
        <taxon>Gunneridae</taxon>
        <taxon>Pentapetalae</taxon>
        <taxon>rosids</taxon>
        <taxon>fabids</taxon>
        <taxon>Malpighiales</taxon>
        <taxon>Linaceae</taxon>
        <taxon>Linum</taxon>
    </lineage>
</organism>
<reference evidence="2 3" key="1">
    <citation type="submission" date="2024-04" db="EMBL/GenBank/DDBJ databases">
        <authorList>
            <person name="Fracassetti M."/>
        </authorList>
    </citation>
    <scope>NUCLEOTIDE SEQUENCE [LARGE SCALE GENOMIC DNA]</scope>
</reference>
<feature type="region of interest" description="Disordered" evidence="1">
    <location>
        <begin position="147"/>
        <end position="174"/>
    </location>
</feature>
<protein>
    <submittedName>
        <fullName evidence="2">Uncharacterized protein</fullName>
    </submittedName>
</protein>
<dbReference type="Proteomes" id="UP001497516">
    <property type="component" value="Chromosome 6"/>
</dbReference>
<name>A0AAV2F6B2_9ROSI</name>
<feature type="region of interest" description="Disordered" evidence="1">
    <location>
        <begin position="250"/>
        <end position="273"/>
    </location>
</feature>
<feature type="compositionally biased region" description="Basic residues" evidence="1">
    <location>
        <begin position="379"/>
        <end position="433"/>
    </location>
</feature>
<evidence type="ECO:0000313" key="3">
    <source>
        <dbReference type="Proteomes" id="UP001497516"/>
    </source>
</evidence>
<feature type="compositionally biased region" description="Polar residues" evidence="1">
    <location>
        <begin position="152"/>
        <end position="166"/>
    </location>
</feature>
<feature type="compositionally biased region" description="Low complexity" evidence="1">
    <location>
        <begin position="356"/>
        <end position="369"/>
    </location>
</feature>